<evidence type="ECO:0000256" key="2">
    <source>
        <dbReference type="ARBA" id="ARBA00022692"/>
    </source>
</evidence>
<dbReference type="SUPFAM" id="SSF103473">
    <property type="entry name" value="MFS general substrate transporter"/>
    <property type="match status" value="1"/>
</dbReference>
<dbReference type="GO" id="GO:0005886">
    <property type="term" value="C:plasma membrane"/>
    <property type="evidence" value="ECO:0007669"/>
    <property type="project" value="TreeGrafter"/>
</dbReference>
<dbReference type="AlphaFoldDB" id="A0A3M7HY09"/>
<dbReference type="PANTHER" id="PTHR23502:SF76">
    <property type="entry name" value="POLYAMINE TRANSPORT PROTEIN"/>
    <property type="match status" value="1"/>
</dbReference>
<feature type="transmembrane region" description="Helical" evidence="5">
    <location>
        <begin position="43"/>
        <end position="63"/>
    </location>
</feature>
<feature type="transmembrane region" description="Helical" evidence="5">
    <location>
        <begin position="12"/>
        <end position="31"/>
    </location>
</feature>
<feature type="transmembrane region" description="Helical" evidence="5">
    <location>
        <begin position="373"/>
        <end position="397"/>
    </location>
</feature>
<evidence type="ECO:0000256" key="3">
    <source>
        <dbReference type="ARBA" id="ARBA00022989"/>
    </source>
</evidence>
<accession>A0A3M7HY09</accession>
<evidence type="ECO:0000313" key="7">
    <source>
        <dbReference type="Proteomes" id="UP000280598"/>
    </source>
</evidence>
<dbReference type="VEuPathDB" id="FungiDB:BTJ68_03330"/>
<dbReference type="Proteomes" id="UP000280598">
    <property type="component" value="Unassembled WGS sequence"/>
</dbReference>
<evidence type="ECO:0000256" key="5">
    <source>
        <dbReference type="SAM" id="Phobius"/>
    </source>
</evidence>
<gene>
    <name evidence="6" type="ORF">D0860_00037</name>
</gene>
<keyword evidence="3 5" id="KW-1133">Transmembrane helix</keyword>
<dbReference type="Gene3D" id="1.20.1250.20">
    <property type="entry name" value="MFS general substrate transporter like domains"/>
    <property type="match status" value="1"/>
</dbReference>
<feature type="transmembrane region" description="Helical" evidence="5">
    <location>
        <begin position="409"/>
        <end position="430"/>
    </location>
</feature>
<dbReference type="InterPro" id="IPR036259">
    <property type="entry name" value="MFS_trans_sf"/>
</dbReference>
<evidence type="ECO:0008006" key="8">
    <source>
        <dbReference type="Google" id="ProtNLM"/>
    </source>
</evidence>
<feature type="transmembrane region" description="Helical" evidence="5">
    <location>
        <begin position="162"/>
        <end position="181"/>
    </location>
</feature>
<protein>
    <recommendedName>
        <fullName evidence="8">Major facilitator superfamily (MFS) profile domain-containing protein</fullName>
    </recommendedName>
</protein>
<feature type="transmembrane region" description="Helical" evidence="5">
    <location>
        <begin position="283"/>
        <end position="304"/>
    </location>
</feature>
<reference evidence="6 7" key="1">
    <citation type="journal article" date="2018" name="BMC Genomics">
        <title>Genomic evidence for intraspecific hybridization in a clonal and extremely halotolerant yeast.</title>
        <authorList>
            <person name="Gostincar C."/>
            <person name="Stajich J.E."/>
            <person name="Zupancic J."/>
            <person name="Zalar P."/>
            <person name="Gunde-Cimerman N."/>
        </authorList>
    </citation>
    <scope>NUCLEOTIDE SEQUENCE [LARGE SCALE GENOMIC DNA]</scope>
    <source>
        <strain evidence="6 7">EXF-562</strain>
    </source>
</reference>
<proteinExistence type="predicted"/>
<feature type="transmembrane region" description="Helical" evidence="5">
    <location>
        <begin position="250"/>
        <end position="271"/>
    </location>
</feature>
<organism evidence="6 7">
    <name type="scientific">Hortaea werneckii</name>
    <name type="common">Black yeast</name>
    <name type="synonym">Cladosporium werneckii</name>
    <dbReference type="NCBI Taxonomy" id="91943"/>
    <lineage>
        <taxon>Eukaryota</taxon>
        <taxon>Fungi</taxon>
        <taxon>Dikarya</taxon>
        <taxon>Ascomycota</taxon>
        <taxon>Pezizomycotina</taxon>
        <taxon>Dothideomycetes</taxon>
        <taxon>Dothideomycetidae</taxon>
        <taxon>Mycosphaerellales</taxon>
        <taxon>Teratosphaeriaceae</taxon>
        <taxon>Hortaea</taxon>
    </lineage>
</organism>
<dbReference type="GO" id="GO:0022857">
    <property type="term" value="F:transmembrane transporter activity"/>
    <property type="evidence" value="ECO:0007669"/>
    <property type="project" value="TreeGrafter"/>
</dbReference>
<evidence type="ECO:0000313" key="6">
    <source>
        <dbReference type="EMBL" id="RMZ18049.1"/>
    </source>
</evidence>
<feature type="transmembrane region" description="Helical" evidence="5">
    <location>
        <begin position="131"/>
        <end position="155"/>
    </location>
</feature>
<evidence type="ECO:0000256" key="1">
    <source>
        <dbReference type="ARBA" id="ARBA00004141"/>
    </source>
</evidence>
<name>A0A3M7HY09_HORWE</name>
<feature type="transmembrane region" description="Helical" evidence="5">
    <location>
        <begin position="310"/>
        <end position="331"/>
    </location>
</feature>
<dbReference type="PANTHER" id="PTHR23502">
    <property type="entry name" value="MAJOR FACILITATOR SUPERFAMILY"/>
    <property type="match status" value="1"/>
</dbReference>
<sequence>MQYQIADVSHKVLMGNVLLFCGLGLTTFIFWPLPLLHGRKPYTLLAFALMLPLQFPQAIAVSGNQSRPDSTITRVGLLLPRIFTGIAMGFANINQLPTLLDLFGSSLMSEAPHQEFVNNDDVRRQGGGVGIWLGIWSFCFVGSLSIGFCIGACIIASLDPSWGFYIVVILLAFFLLVNVIIPETRRAPYRRSIAHFFDDDDRLRRRVARGEVKLHISNDGPKWWFQEVWAGLVLTKRMIGQPGFFVLGSYIGWIYAQVTLVILFLGALLSRDYTWQSQYSSHLVRRCIFTLLLPFAALAFALTASGAESISWTAPVLFTGLIGFLSCLAMAECVGLIMETFDTCDLQPGVNSKHRLNSMAETTRRRRTNYSSFPRVCAGFFAAQSLGFFLAAAATGVSGDITRALGAQVAVSIVAAILLFVTLLFMFIMWRWKEVQVIPNSVFGAATRKGSTAWNNAAGGTAVGGAADDADWKAVVIGNPSQKMRRINLLEMGSQTRWTEIRKLNRLLGRWYGQERGAQSLSPSAKDPFGIRMDD</sequence>
<dbReference type="EMBL" id="QWIS01000001">
    <property type="protein sequence ID" value="RMZ18049.1"/>
    <property type="molecule type" value="Genomic_DNA"/>
</dbReference>
<evidence type="ECO:0000256" key="4">
    <source>
        <dbReference type="ARBA" id="ARBA00023136"/>
    </source>
</evidence>
<keyword evidence="2 5" id="KW-0812">Transmembrane</keyword>
<comment type="caution">
    <text evidence="6">The sequence shown here is derived from an EMBL/GenBank/DDBJ whole genome shotgun (WGS) entry which is preliminary data.</text>
</comment>
<keyword evidence="4 5" id="KW-0472">Membrane</keyword>
<feature type="transmembrane region" description="Helical" evidence="5">
    <location>
        <begin position="75"/>
        <end position="93"/>
    </location>
</feature>
<comment type="subcellular location">
    <subcellularLocation>
        <location evidence="1">Membrane</location>
        <topology evidence="1">Multi-pass membrane protein</topology>
    </subcellularLocation>
</comment>